<dbReference type="CDD" id="cd02619">
    <property type="entry name" value="Peptidase_C1"/>
    <property type="match status" value="1"/>
</dbReference>
<feature type="domain" description="Peptidase C1A papain C-terminal" evidence="2">
    <location>
        <begin position="44"/>
        <end position="268"/>
    </location>
</feature>
<dbReference type="OrthoDB" id="78423at2157"/>
<keyword evidence="4" id="KW-1185">Reference proteome</keyword>
<dbReference type="Proteomes" id="UP000009231">
    <property type="component" value="Chromosome"/>
</dbReference>
<dbReference type="RefSeq" id="WP_013825867.1">
    <property type="nucleotide sequence ID" value="NC_015574.1"/>
</dbReference>
<dbReference type="InterPro" id="IPR038765">
    <property type="entry name" value="Papain-like_cys_pep_sf"/>
</dbReference>
<dbReference type="eggNOG" id="arCOG03614">
    <property type="taxonomic scope" value="Archaea"/>
</dbReference>
<dbReference type="SMART" id="SM00645">
    <property type="entry name" value="Pept_C1"/>
    <property type="match status" value="1"/>
</dbReference>
<evidence type="ECO:0000259" key="2">
    <source>
        <dbReference type="SMART" id="SM00645"/>
    </source>
</evidence>
<dbReference type="GO" id="GO:0006508">
    <property type="term" value="P:proteolysis"/>
    <property type="evidence" value="ECO:0007669"/>
    <property type="project" value="InterPro"/>
</dbReference>
<dbReference type="InterPro" id="IPR013128">
    <property type="entry name" value="Peptidase_C1A"/>
</dbReference>
<dbReference type="GO" id="GO:0008234">
    <property type="term" value="F:cysteine-type peptidase activity"/>
    <property type="evidence" value="ECO:0007669"/>
    <property type="project" value="InterPro"/>
</dbReference>
<protein>
    <submittedName>
        <fullName evidence="3">Peptidase C1A papain</fullName>
    </submittedName>
</protein>
<dbReference type="PANTHER" id="PTHR12411">
    <property type="entry name" value="CYSTEINE PROTEASE FAMILY C1-RELATED"/>
    <property type="match status" value="1"/>
</dbReference>
<dbReference type="Pfam" id="PF00112">
    <property type="entry name" value="Peptidase_C1"/>
    <property type="match status" value="1"/>
</dbReference>
<comment type="similarity">
    <text evidence="1">Belongs to the peptidase C1 family.</text>
</comment>
<dbReference type="STRING" id="868131.MSWAN_1351"/>
<dbReference type="AlphaFoldDB" id="F6D6Z9"/>
<proteinExistence type="inferred from homology"/>
<dbReference type="EMBL" id="CP002772">
    <property type="protein sequence ID" value="AEG18366.1"/>
    <property type="molecule type" value="Genomic_DNA"/>
</dbReference>
<evidence type="ECO:0000313" key="4">
    <source>
        <dbReference type="Proteomes" id="UP000009231"/>
    </source>
</evidence>
<gene>
    <name evidence="3" type="ordered locus">MSWAN_1351</name>
</gene>
<dbReference type="HOGENOM" id="CLU_056603_3_0_2"/>
<dbReference type="InterPro" id="IPR025660">
    <property type="entry name" value="Pept_his_AS"/>
</dbReference>
<dbReference type="SUPFAM" id="SSF54001">
    <property type="entry name" value="Cysteine proteinases"/>
    <property type="match status" value="1"/>
</dbReference>
<sequence length="288" mass="32330">MDKIKIMNFGWLPDYPDIRDYTVDHENIKPMLEKVGVSKTVSDLPESVDLSQWCSPVEDQGQLGSCTANAGVGIVEYYERKAFGKHLDASRLFLYKTTRNMMKEEGDTGAFLRTTMGALALFGVPPEEYYPYKIKEFDEEPPAFCYAFAQNYQALEYVRLDPPNTTADELLGRIKTNLAAGLPSIFGFTVYSSISQAEKGKIPYPCKGEKVEGGHAVMAAGFDDNKKIKNPSCNGETTGALLIRNSWGKDWGDKGYGWLPYEYVLNGIAEDWWTLLKGEWIDTGEFQL</sequence>
<evidence type="ECO:0000256" key="1">
    <source>
        <dbReference type="ARBA" id="ARBA00008455"/>
    </source>
</evidence>
<reference evidence="3 4" key="1">
    <citation type="journal article" date="2014" name="Int. J. Syst. Evol. Microbiol.">
        <title>Methanobacterium paludis sp. nov. and a novel strain of Methanobacterium lacus isolated from northern peatlands.</title>
        <authorList>
            <person name="Cadillo-Quiroz H."/>
            <person name="Brauer S.L."/>
            <person name="Goodson N."/>
            <person name="Yavitt J.B."/>
            <person name="Zinder S.H."/>
        </authorList>
    </citation>
    <scope>NUCLEOTIDE SEQUENCE [LARGE SCALE GENOMIC DNA]</scope>
    <source>
        <strain evidence="4">DSM 25820 / JCM 18151 / SWAN1</strain>
    </source>
</reference>
<dbReference type="GeneID" id="10668856"/>
<dbReference type="KEGG" id="mew:MSWAN_1351"/>
<evidence type="ECO:0000313" key="3">
    <source>
        <dbReference type="EMBL" id="AEG18366.1"/>
    </source>
</evidence>
<organism evidence="3 4">
    <name type="scientific">Methanobacterium paludis (strain DSM 25820 / JCM 18151 / SWAN1)</name>
    <dbReference type="NCBI Taxonomy" id="868131"/>
    <lineage>
        <taxon>Archaea</taxon>
        <taxon>Methanobacteriati</taxon>
        <taxon>Methanobacteriota</taxon>
        <taxon>Methanomada group</taxon>
        <taxon>Methanobacteria</taxon>
        <taxon>Methanobacteriales</taxon>
        <taxon>Methanobacteriaceae</taxon>
        <taxon>Methanobacterium</taxon>
    </lineage>
</organism>
<name>F6D6Z9_METPW</name>
<accession>F6D6Z9</accession>
<dbReference type="InterPro" id="IPR000668">
    <property type="entry name" value="Peptidase_C1A_C"/>
</dbReference>
<dbReference type="Gene3D" id="3.90.70.10">
    <property type="entry name" value="Cysteine proteinases"/>
    <property type="match status" value="1"/>
</dbReference>
<dbReference type="PROSITE" id="PS00639">
    <property type="entry name" value="THIOL_PROTEASE_HIS"/>
    <property type="match status" value="1"/>
</dbReference>